<comment type="caution">
    <text evidence="1">The sequence shown here is derived from an EMBL/GenBank/DDBJ whole genome shotgun (WGS) entry which is preliminary data.</text>
</comment>
<gene>
    <name evidence="1" type="ORF">EP57_11915</name>
    <name evidence="3" type="ORF">HBP98_01550</name>
    <name evidence="2" type="ORF">HCA78_05395</name>
</gene>
<protein>
    <recommendedName>
        <fullName evidence="7">Lipoprotein</fullName>
    </recommendedName>
</protein>
<dbReference type="GeneID" id="58718059"/>
<dbReference type="OrthoDB" id="9927038at2"/>
<dbReference type="EMBL" id="JNFA01000025">
    <property type="protein sequence ID" value="KGL39762.1"/>
    <property type="molecule type" value="Genomic_DNA"/>
</dbReference>
<evidence type="ECO:0000313" key="3">
    <source>
        <dbReference type="EMBL" id="MBC2370680.1"/>
    </source>
</evidence>
<keyword evidence="4" id="KW-1185">Reference proteome</keyword>
<evidence type="ECO:0000313" key="1">
    <source>
        <dbReference type="EMBL" id="KGL39762.1"/>
    </source>
</evidence>
<evidence type="ECO:0000313" key="5">
    <source>
        <dbReference type="Proteomes" id="UP000546244"/>
    </source>
</evidence>
<dbReference type="RefSeq" id="WP_036086945.1">
    <property type="nucleotide sequence ID" value="NZ_CBCSHQ010000010.1"/>
</dbReference>
<dbReference type="AlphaFoldDB" id="A0A099W407"/>
<dbReference type="EMBL" id="JAARWW010000002">
    <property type="protein sequence ID" value="MBC2003195.1"/>
    <property type="molecule type" value="Genomic_DNA"/>
</dbReference>
<name>A0A099W407_9LIST</name>
<evidence type="ECO:0000313" key="4">
    <source>
        <dbReference type="Proteomes" id="UP000029844"/>
    </source>
</evidence>
<reference evidence="1 4" key="1">
    <citation type="submission" date="2014-05" db="EMBL/GenBank/DDBJ databases">
        <title>Novel Listeriaceae from food processing environments.</title>
        <authorList>
            <person name="den Bakker H.C."/>
        </authorList>
    </citation>
    <scope>NUCLEOTIDE SEQUENCE [LARGE SCALE GENOMIC DNA]</scope>
    <source>
        <strain evidence="1 4">FSL A5-0281</strain>
    </source>
</reference>
<organism evidence="1 4">
    <name type="scientific">Listeria booriae</name>
    <dbReference type="NCBI Taxonomy" id="1552123"/>
    <lineage>
        <taxon>Bacteria</taxon>
        <taxon>Bacillati</taxon>
        <taxon>Bacillota</taxon>
        <taxon>Bacilli</taxon>
        <taxon>Bacillales</taxon>
        <taxon>Listeriaceae</taxon>
        <taxon>Listeria</taxon>
    </lineage>
</organism>
<dbReference type="PROSITE" id="PS51257">
    <property type="entry name" value="PROKAR_LIPOPROTEIN"/>
    <property type="match status" value="1"/>
</dbReference>
<dbReference type="Proteomes" id="UP000546806">
    <property type="component" value="Unassembled WGS sequence"/>
</dbReference>
<evidence type="ECO:0000313" key="6">
    <source>
        <dbReference type="Proteomes" id="UP000546806"/>
    </source>
</evidence>
<dbReference type="Proteomes" id="UP000546244">
    <property type="component" value="Unassembled WGS sequence"/>
</dbReference>
<reference evidence="5 6" key="2">
    <citation type="submission" date="2020-03" db="EMBL/GenBank/DDBJ databases">
        <title>Soil Listeria distribution.</title>
        <authorList>
            <person name="Liao J."/>
            <person name="Wiedmann M."/>
        </authorList>
    </citation>
    <scope>NUCLEOTIDE SEQUENCE [LARGE SCALE GENOMIC DNA]</scope>
    <source>
        <strain evidence="2 6">FSL L7-0435</strain>
        <strain evidence="3 5">FSL L7-1850</strain>
    </source>
</reference>
<proteinExistence type="predicted"/>
<dbReference type="Proteomes" id="UP000029844">
    <property type="component" value="Unassembled WGS sequence"/>
</dbReference>
<sequence length="63" mass="7457">MRKWVAAGLIVLGLVFVVLACMTYVKKAEIVKKGQRMQREIYQQFGRTDAFRLLPMERLQRRD</sequence>
<accession>A0A099W407</accession>
<evidence type="ECO:0008006" key="7">
    <source>
        <dbReference type="Google" id="ProtNLM"/>
    </source>
</evidence>
<evidence type="ECO:0000313" key="2">
    <source>
        <dbReference type="EMBL" id="MBC2003195.1"/>
    </source>
</evidence>
<dbReference type="EMBL" id="JAARMV010000001">
    <property type="protein sequence ID" value="MBC2370680.1"/>
    <property type="molecule type" value="Genomic_DNA"/>
</dbReference>